<dbReference type="Pfam" id="PF02368">
    <property type="entry name" value="Big_2"/>
    <property type="match status" value="1"/>
</dbReference>
<dbReference type="InterPro" id="IPR029052">
    <property type="entry name" value="Metallo-depent_PP-like"/>
</dbReference>
<feature type="signal peptide" evidence="2">
    <location>
        <begin position="1"/>
        <end position="23"/>
    </location>
</feature>
<dbReference type="SMART" id="SM00635">
    <property type="entry name" value="BID_2"/>
    <property type="match status" value="1"/>
</dbReference>
<evidence type="ECO:0000313" key="5">
    <source>
        <dbReference type="Proteomes" id="UP000291124"/>
    </source>
</evidence>
<dbReference type="InterPro" id="IPR026444">
    <property type="entry name" value="Secre_tail"/>
</dbReference>
<dbReference type="Gene3D" id="2.60.40.1080">
    <property type="match status" value="1"/>
</dbReference>
<evidence type="ECO:0000259" key="3">
    <source>
        <dbReference type="PROSITE" id="PS51175"/>
    </source>
</evidence>
<dbReference type="SUPFAM" id="SSF49785">
    <property type="entry name" value="Galactose-binding domain-like"/>
    <property type="match status" value="1"/>
</dbReference>
<protein>
    <submittedName>
        <fullName evidence="4">T9SS type A sorting domain-containing protein</fullName>
    </submittedName>
</protein>
<gene>
    <name evidence="4" type="ORF">E1750_03415</name>
</gene>
<organism evidence="4 5">
    <name type="scientific">Flavobacterium nackdongense</name>
    <dbReference type="NCBI Taxonomy" id="2547394"/>
    <lineage>
        <taxon>Bacteria</taxon>
        <taxon>Pseudomonadati</taxon>
        <taxon>Bacteroidota</taxon>
        <taxon>Flavobacteriia</taxon>
        <taxon>Flavobacteriales</taxon>
        <taxon>Flavobacteriaceae</taxon>
        <taxon>Flavobacterium</taxon>
    </lineage>
</organism>
<reference evidence="5" key="1">
    <citation type="submission" date="2019-03" db="EMBL/GenBank/DDBJ databases">
        <title>Flavobacterium sp.</title>
        <authorList>
            <person name="Kim H."/>
        </authorList>
    </citation>
    <scope>NUCLEOTIDE SEQUENCE [LARGE SCALE GENOMIC DNA]</scope>
    <source>
        <strain evidence="5">GS13</strain>
    </source>
</reference>
<dbReference type="OrthoDB" id="9816120at2"/>
<dbReference type="InterPro" id="IPR008979">
    <property type="entry name" value="Galactose-bd-like_sf"/>
</dbReference>
<dbReference type="Proteomes" id="UP000291124">
    <property type="component" value="Chromosome"/>
</dbReference>
<keyword evidence="1 2" id="KW-0732">Signal</keyword>
<name>A0A4P6Y6B8_9FLAO</name>
<dbReference type="KEGG" id="fnk:E1750_03415"/>
<keyword evidence="5" id="KW-1185">Reference proteome</keyword>
<evidence type="ECO:0000256" key="2">
    <source>
        <dbReference type="SAM" id="SignalP"/>
    </source>
</evidence>
<dbReference type="SUPFAM" id="SSF56300">
    <property type="entry name" value="Metallo-dependent phosphatases"/>
    <property type="match status" value="1"/>
</dbReference>
<accession>A0A4P6Y6B8</accession>
<dbReference type="GO" id="GO:0030246">
    <property type="term" value="F:carbohydrate binding"/>
    <property type="evidence" value="ECO:0007669"/>
    <property type="project" value="InterPro"/>
</dbReference>
<dbReference type="NCBIfam" id="TIGR04183">
    <property type="entry name" value="Por_Secre_tail"/>
    <property type="match status" value="1"/>
</dbReference>
<feature type="domain" description="CBM6" evidence="3">
    <location>
        <begin position="587"/>
        <end position="708"/>
    </location>
</feature>
<feature type="chain" id="PRO_5020489495" evidence="2">
    <location>
        <begin position="24"/>
        <end position="804"/>
    </location>
</feature>
<dbReference type="AlphaFoldDB" id="A0A4P6Y6B8"/>
<dbReference type="InterPro" id="IPR005084">
    <property type="entry name" value="CBM6"/>
</dbReference>
<dbReference type="PROSITE" id="PS51175">
    <property type="entry name" value="CBM6"/>
    <property type="match status" value="1"/>
</dbReference>
<dbReference type="Gene3D" id="2.60.120.260">
    <property type="entry name" value="Galactose-binding domain-like"/>
    <property type="match status" value="1"/>
</dbReference>
<evidence type="ECO:0000313" key="4">
    <source>
        <dbReference type="EMBL" id="QBN17889.1"/>
    </source>
</evidence>
<dbReference type="InterPro" id="IPR003343">
    <property type="entry name" value="Big_2"/>
</dbReference>
<dbReference type="Pfam" id="PF16990">
    <property type="entry name" value="CBM_35"/>
    <property type="match status" value="1"/>
</dbReference>
<dbReference type="Pfam" id="PF18962">
    <property type="entry name" value="Por_Secre_tail"/>
    <property type="match status" value="1"/>
</dbReference>
<proteinExistence type="predicted"/>
<dbReference type="InterPro" id="IPR008964">
    <property type="entry name" value="Invasin/intimin_cell_adhesion"/>
</dbReference>
<dbReference type="EMBL" id="CP037933">
    <property type="protein sequence ID" value="QBN17889.1"/>
    <property type="molecule type" value="Genomic_DNA"/>
</dbReference>
<evidence type="ECO:0000256" key="1">
    <source>
        <dbReference type="ARBA" id="ARBA00022729"/>
    </source>
</evidence>
<dbReference type="SUPFAM" id="SSF49373">
    <property type="entry name" value="Invasin/intimin cell-adhesion fragments"/>
    <property type="match status" value="1"/>
</dbReference>
<sequence>MMKKNTFLALVLLSLCFSVTSWSQNIVYPWRATTAILKGGESFEVWFNAANGQTVNSVELKAAFQNVSTSISSVNGNWVYDPMSGNTYNMKITVSVPANAVADRYDLVLNTSSGPITSYGGVKIVKEYKPEYYVMHMSDGHLYQAGYDTDVILQRKSAMVDIANIMDVQVLIETGDNMYNVRNHPEREEYYFIGSPSINTKGMSKCTAATFITPGDHEGFTANDFAQGTPQQNADFVNDYWGLQNHSFKYGNGRFMNLNNAWSVSETNPGQHQYQIDDAISWLHNAGSGGNFFLTAGHCYNKMHSFIDTDTKLSLVLAGDKHHIYTSNPYSFTPGSPAVAYIAASGINHFAFNLFKVNNATGSYSAPTGVNGFADVLFSGDQDLPATWVSNLTLAYSAANDGSTTINTATIDNKFNFPLTAAKVRFVVPKGFNYNVTNGIVEQEYDGTQFHIVDVLTDVNAASKKEIYITSGSPIDLCPDDPNKTAPGNCGCGVPEGTCTVAVTGLTVNPTTAKLHLNVIKQIVATITPANATNKQITWSSSDPAVATVSPAGLVTAISGGTAIITATAQDGNITATTSITVIPNNTLYQAEDAELNGALIVTSQPDYHGTGFVDYTNPSNDYIKWSVYVPTDGNYNLNFRYALASGSRPLNLNVNGVNKNSLTFPVTGSFAVWGNYISSQALKAGTNTITLTAIGSSGGNFDELTISNTLGINDLPQGNENKTVKVFPNPLTQSSLYVSTDGFDNDTNVRITITNTNGQKIYEKKLHDPCQTEINLAEKLPNALYFVTVQSDQTKIVKKLIVK</sequence>